<protein>
    <submittedName>
        <fullName evidence="2">DUF1828 domain-containing protein</fullName>
    </submittedName>
</protein>
<dbReference type="EMBL" id="CP047121">
    <property type="protein sequence ID" value="QHB51354.1"/>
    <property type="molecule type" value="Genomic_DNA"/>
</dbReference>
<evidence type="ECO:0000259" key="1">
    <source>
        <dbReference type="Pfam" id="PF08861"/>
    </source>
</evidence>
<evidence type="ECO:0000313" key="2">
    <source>
        <dbReference type="EMBL" id="QHB51354.1"/>
    </source>
</evidence>
<reference evidence="2 3" key="1">
    <citation type="submission" date="2019-12" db="EMBL/GenBank/DDBJ databases">
        <title>Lactobacillus hilgardii FLUB.</title>
        <authorList>
            <person name="Gustaw K."/>
        </authorList>
    </citation>
    <scope>NUCLEOTIDE SEQUENCE [LARGE SCALE GENOMIC DNA]</scope>
    <source>
        <strain evidence="2 3">FLUB</strain>
    </source>
</reference>
<proteinExistence type="predicted"/>
<feature type="domain" description="DUF1828" evidence="1">
    <location>
        <begin position="10"/>
        <end position="90"/>
    </location>
</feature>
<evidence type="ECO:0000313" key="3">
    <source>
        <dbReference type="Proteomes" id="UP000465035"/>
    </source>
</evidence>
<accession>A0A6P1EB53</accession>
<sequence>MENATRIEVPFLGLGLDDLIIYAVPLPDNQIRLTDDGGTLNTETITPTKRTILVQQIQRYGLRLENDEIMVEAGSDRFPEKSQQMIEGLILINIFVLQQ</sequence>
<gene>
    <name evidence="2" type="ORF">GQR93_03545</name>
</gene>
<name>A0A6P1EB53_LENHI</name>
<dbReference type="AlphaFoldDB" id="A0A6P1EB53"/>
<dbReference type="InterPro" id="IPR014960">
    <property type="entry name" value="DUF1828"/>
</dbReference>
<dbReference type="GeneID" id="69057429"/>
<dbReference type="Proteomes" id="UP000465035">
    <property type="component" value="Chromosome"/>
</dbReference>
<dbReference type="RefSeq" id="WP_003552331.1">
    <property type="nucleotide sequence ID" value="NZ_CABKOL010000106.1"/>
</dbReference>
<organism evidence="2 3">
    <name type="scientific">Lentilactobacillus hilgardii</name>
    <name type="common">Lactobacillus hilgardii</name>
    <dbReference type="NCBI Taxonomy" id="1588"/>
    <lineage>
        <taxon>Bacteria</taxon>
        <taxon>Bacillati</taxon>
        <taxon>Bacillota</taxon>
        <taxon>Bacilli</taxon>
        <taxon>Lactobacillales</taxon>
        <taxon>Lactobacillaceae</taxon>
        <taxon>Lentilactobacillus</taxon>
    </lineage>
</organism>
<dbReference type="Pfam" id="PF08861">
    <property type="entry name" value="DUF1828"/>
    <property type="match status" value="1"/>
</dbReference>